<comment type="cofactor">
    <cofactor evidence="1">
        <name>FAD</name>
        <dbReference type="ChEBI" id="CHEBI:57692"/>
    </cofactor>
</comment>
<comment type="similarity">
    <text evidence="2">Belongs to the FAD-binding monooxygenase family.</text>
</comment>
<keyword evidence="4" id="KW-1185">Reference proteome</keyword>
<dbReference type="SUPFAM" id="SSF51905">
    <property type="entry name" value="FAD/NAD(P)-binding domain"/>
    <property type="match status" value="1"/>
</dbReference>
<sequence>MPNLFFFLGPNGGPGAGSFIAMLENVVDYIIKCVRKLQREYIASMEVSEPAHRAFSAHVDRYFAKTIFTYKCKSWFKRNNEEGRIIGLWPGSSVHAQEALQSPRFEDFLFVQRPETQQNMMTWLGNGMTVAQENDEKTTGYLDTVDIPPAINKGLRPGKKGVSVNGNANGLSPHPDTEVKAVNEHIEELTAAINTFPS</sequence>
<name>A0ABR0JQ93_9EURO</name>
<dbReference type="PANTHER" id="PTHR42877:SF7">
    <property type="entry name" value="FLAVIN-BINDING MONOOXYGENASE-RELATED"/>
    <property type="match status" value="1"/>
</dbReference>
<dbReference type="Proteomes" id="UP001345691">
    <property type="component" value="Unassembled WGS sequence"/>
</dbReference>
<evidence type="ECO:0000256" key="2">
    <source>
        <dbReference type="ARBA" id="ARBA00010139"/>
    </source>
</evidence>
<dbReference type="PANTHER" id="PTHR42877">
    <property type="entry name" value="L-ORNITHINE N(5)-MONOOXYGENASE-RELATED"/>
    <property type="match status" value="1"/>
</dbReference>
<protein>
    <submittedName>
        <fullName evidence="3">Uncharacterized protein</fullName>
    </submittedName>
</protein>
<accession>A0ABR0JQ93</accession>
<evidence type="ECO:0000256" key="1">
    <source>
        <dbReference type="ARBA" id="ARBA00001974"/>
    </source>
</evidence>
<dbReference type="InterPro" id="IPR036188">
    <property type="entry name" value="FAD/NAD-bd_sf"/>
</dbReference>
<evidence type="ECO:0000313" key="4">
    <source>
        <dbReference type="Proteomes" id="UP001345691"/>
    </source>
</evidence>
<reference evidence="3 4" key="1">
    <citation type="submission" date="2023-08" db="EMBL/GenBank/DDBJ databases">
        <title>Black Yeasts Isolated from many extreme environments.</title>
        <authorList>
            <person name="Coleine C."/>
            <person name="Stajich J.E."/>
            <person name="Selbmann L."/>
        </authorList>
    </citation>
    <scope>NUCLEOTIDE SEQUENCE [LARGE SCALE GENOMIC DNA]</scope>
    <source>
        <strain evidence="3 4">CCFEE 6328</strain>
    </source>
</reference>
<organism evidence="3 4">
    <name type="scientific">Exophiala sideris</name>
    <dbReference type="NCBI Taxonomy" id="1016849"/>
    <lineage>
        <taxon>Eukaryota</taxon>
        <taxon>Fungi</taxon>
        <taxon>Dikarya</taxon>
        <taxon>Ascomycota</taxon>
        <taxon>Pezizomycotina</taxon>
        <taxon>Eurotiomycetes</taxon>
        <taxon>Chaetothyriomycetidae</taxon>
        <taxon>Chaetothyriales</taxon>
        <taxon>Herpotrichiellaceae</taxon>
        <taxon>Exophiala</taxon>
    </lineage>
</organism>
<dbReference type="InterPro" id="IPR051209">
    <property type="entry name" value="FAD-bind_Monooxygenase_sf"/>
</dbReference>
<comment type="caution">
    <text evidence="3">The sequence shown here is derived from an EMBL/GenBank/DDBJ whole genome shotgun (WGS) entry which is preliminary data.</text>
</comment>
<dbReference type="EMBL" id="JAVRRF010000001">
    <property type="protein sequence ID" value="KAK5068136.1"/>
    <property type="molecule type" value="Genomic_DNA"/>
</dbReference>
<dbReference type="Gene3D" id="3.50.50.60">
    <property type="entry name" value="FAD/NAD(P)-binding domain"/>
    <property type="match status" value="1"/>
</dbReference>
<gene>
    <name evidence="3" type="ORF">LTR69_000254</name>
</gene>
<evidence type="ECO:0000313" key="3">
    <source>
        <dbReference type="EMBL" id="KAK5068136.1"/>
    </source>
</evidence>
<proteinExistence type="inferred from homology"/>